<protein>
    <recommendedName>
        <fullName evidence="4">Beta-carotene 15,15'-monooxygenase</fullName>
    </recommendedName>
</protein>
<dbReference type="AlphaFoldDB" id="A0A937D6P8"/>
<evidence type="ECO:0008006" key="4">
    <source>
        <dbReference type="Google" id="ProtNLM"/>
    </source>
</evidence>
<feature type="transmembrane region" description="Helical" evidence="1">
    <location>
        <begin position="239"/>
        <end position="257"/>
    </location>
</feature>
<proteinExistence type="predicted"/>
<feature type="transmembrane region" description="Helical" evidence="1">
    <location>
        <begin position="12"/>
        <end position="30"/>
    </location>
</feature>
<accession>A0A937D6P8</accession>
<feature type="transmembrane region" description="Helical" evidence="1">
    <location>
        <begin position="164"/>
        <end position="188"/>
    </location>
</feature>
<organism evidence="2 3">
    <name type="scientific">Aquimarina mytili</name>
    <dbReference type="NCBI Taxonomy" id="874423"/>
    <lineage>
        <taxon>Bacteria</taxon>
        <taxon>Pseudomonadati</taxon>
        <taxon>Bacteroidota</taxon>
        <taxon>Flavobacteriia</taxon>
        <taxon>Flavobacteriales</taxon>
        <taxon>Flavobacteriaceae</taxon>
        <taxon>Aquimarina</taxon>
    </lineage>
</organism>
<dbReference type="EMBL" id="JAERQJ010000005">
    <property type="protein sequence ID" value="MBL0684654.1"/>
    <property type="molecule type" value="Genomic_DNA"/>
</dbReference>
<comment type="caution">
    <text evidence="2">The sequence shown here is derived from an EMBL/GenBank/DDBJ whole genome shotgun (WGS) entry which is preliminary data.</text>
</comment>
<gene>
    <name evidence="2" type="ORF">JJQ60_14075</name>
</gene>
<dbReference type="RefSeq" id="WP_201921287.1">
    <property type="nucleotide sequence ID" value="NZ_BAABAX010000031.1"/>
</dbReference>
<name>A0A937D6P8_9FLAO</name>
<keyword evidence="1" id="KW-0812">Transmembrane</keyword>
<reference evidence="2" key="1">
    <citation type="submission" date="2021-01" db="EMBL/GenBank/DDBJ databases">
        <authorList>
            <person name="Zhong Y.L."/>
        </authorList>
    </citation>
    <scope>NUCLEOTIDE SEQUENCE</scope>
    <source>
        <strain evidence="2">KCTC 23302</strain>
    </source>
</reference>
<evidence type="ECO:0000313" key="3">
    <source>
        <dbReference type="Proteomes" id="UP000651057"/>
    </source>
</evidence>
<sequence>MLSSFFSKSKPINYILVALYMLILLGLAHYKNGFVAEISTVILFLTSILLYILPMLILHFTGQRNDLTNKGTHTILLYAFLTGILANSLISLPILISNAFLLLALWNVLLLRNEKNIKAKIFNTSMYIGIASLANFWSIGFLILVFFAIFYFEPKNYRNWIIPFVGLLVVCLFANCFTLLMYDSFFSFYEYIDPISFSFDGYLEKNQLFSVGILSICILFFTAIFIIKFNRKPANIKPILRLIIVYLILAIGIVLISPQKNTSELFFIAAPLAIIGTTYLEMEYHQFAKEINIWVLLLLPFTTLLF</sequence>
<keyword evidence="1" id="KW-0472">Membrane</keyword>
<keyword evidence="1" id="KW-1133">Transmembrane helix</keyword>
<dbReference type="InterPro" id="IPR045625">
    <property type="entry name" value="DUF6427"/>
</dbReference>
<evidence type="ECO:0000313" key="2">
    <source>
        <dbReference type="EMBL" id="MBL0684654.1"/>
    </source>
</evidence>
<evidence type="ECO:0000256" key="1">
    <source>
        <dbReference type="SAM" id="Phobius"/>
    </source>
</evidence>
<keyword evidence="3" id="KW-1185">Reference proteome</keyword>
<feature type="transmembrane region" description="Helical" evidence="1">
    <location>
        <begin position="126"/>
        <end position="152"/>
    </location>
</feature>
<feature type="transmembrane region" description="Helical" evidence="1">
    <location>
        <begin position="208"/>
        <end position="227"/>
    </location>
</feature>
<dbReference type="Proteomes" id="UP000651057">
    <property type="component" value="Unassembled WGS sequence"/>
</dbReference>
<feature type="transmembrane region" description="Helical" evidence="1">
    <location>
        <begin position="42"/>
        <end position="62"/>
    </location>
</feature>
<feature type="transmembrane region" description="Helical" evidence="1">
    <location>
        <begin position="74"/>
        <end position="106"/>
    </location>
</feature>
<dbReference type="Pfam" id="PF19992">
    <property type="entry name" value="DUF6427"/>
    <property type="match status" value="1"/>
</dbReference>